<evidence type="ECO:0000313" key="7">
    <source>
        <dbReference type="EMBL" id="KAK4480167.1"/>
    </source>
</evidence>
<comment type="similarity">
    <text evidence="2">Belongs to the glycosyltransferase 47 family.</text>
</comment>
<reference evidence="7 8" key="1">
    <citation type="journal article" date="2023" name="bioRxiv">
        <title>Genome report: Whole genome sequence and annotation of Penstemon davidsonii.</title>
        <authorList>
            <person name="Ostevik K.L."/>
            <person name="Alabady M."/>
            <person name="Zhang M."/>
            <person name="Rausher M.D."/>
        </authorList>
    </citation>
    <scope>NUCLEOTIDE SEQUENCE [LARGE SCALE GENOMIC DNA]</scope>
    <source>
        <strain evidence="7">DNT005</strain>
        <tissue evidence="7">Whole leaf</tissue>
    </source>
</reference>
<feature type="domain" description="Exostosin GT47" evidence="6">
    <location>
        <begin position="1"/>
        <end position="285"/>
    </location>
</feature>
<evidence type="ECO:0000256" key="4">
    <source>
        <dbReference type="ARBA" id="ARBA00022968"/>
    </source>
</evidence>
<keyword evidence="5" id="KW-0333">Golgi apparatus</keyword>
<dbReference type="PANTHER" id="PTHR11062">
    <property type="entry name" value="EXOSTOSIN HEPARAN SULFATE GLYCOSYLTRANSFERASE -RELATED"/>
    <property type="match status" value="1"/>
</dbReference>
<evidence type="ECO:0000313" key="8">
    <source>
        <dbReference type="Proteomes" id="UP001291926"/>
    </source>
</evidence>
<evidence type="ECO:0000256" key="2">
    <source>
        <dbReference type="ARBA" id="ARBA00010271"/>
    </source>
</evidence>
<keyword evidence="3" id="KW-0328">Glycosyltransferase</keyword>
<keyword evidence="3" id="KW-0808">Transferase</keyword>
<dbReference type="InterPro" id="IPR004263">
    <property type="entry name" value="Exostosin"/>
</dbReference>
<protein>
    <recommendedName>
        <fullName evidence="6">Exostosin GT47 domain-containing protein</fullName>
    </recommendedName>
</protein>
<evidence type="ECO:0000256" key="3">
    <source>
        <dbReference type="ARBA" id="ARBA00022676"/>
    </source>
</evidence>
<sequence>MEKRFKIWVYKEGEPPLFHRGPTKDIYSIEGHMIDQLESPNNRFVTNDPEEAHVFFLPVGIAKVVRYLYTPRLDYDRRRLQNVVEDYINVVANKYPYWNRSAGADHFFVACHDWGPDVSLGNPKLFKNVIRVLCNANVTEGFQPKRDVPLPEIKVPADIGLGPPDFNQSHDNRSSLAFFAGGPHGYVRKRLFQYWKDKDADIQVHEYLSKNANYFELMSRAKFCLCPSGYEVASPRLIESMHVGCVPVIISDGYSLPFSDVLDWTRFSIHIPVAKIPEMKKILQGISREEYLEKLKQVMEVKKHFVLHRPAQPFDLLHMVLHSVWLRRLNIRLRM</sequence>
<dbReference type="Gene3D" id="3.40.50.2000">
    <property type="entry name" value="Glycogen Phosphorylase B"/>
    <property type="match status" value="1"/>
</dbReference>
<evidence type="ECO:0000256" key="5">
    <source>
        <dbReference type="ARBA" id="ARBA00023034"/>
    </source>
</evidence>
<dbReference type="Pfam" id="PF03016">
    <property type="entry name" value="Exostosin_GT47"/>
    <property type="match status" value="1"/>
</dbReference>
<dbReference type="Proteomes" id="UP001291926">
    <property type="component" value="Unassembled WGS sequence"/>
</dbReference>
<evidence type="ECO:0000259" key="6">
    <source>
        <dbReference type="Pfam" id="PF03016"/>
    </source>
</evidence>
<keyword evidence="4" id="KW-0735">Signal-anchor</keyword>
<dbReference type="EMBL" id="JAYDYQ010002686">
    <property type="protein sequence ID" value="KAK4480167.1"/>
    <property type="molecule type" value="Genomic_DNA"/>
</dbReference>
<comment type="caution">
    <text evidence="7">The sequence shown here is derived from an EMBL/GenBank/DDBJ whole genome shotgun (WGS) entry which is preliminary data.</text>
</comment>
<keyword evidence="8" id="KW-1185">Reference proteome</keyword>
<proteinExistence type="inferred from homology"/>
<comment type="subcellular location">
    <subcellularLocation>
        <location evidence="1">Golgi apparatus membrane</location>
        <topology evidence="1">Single-pass type II membrane protein</topology>
    </subcellularLocation>
</comment>
<name>A0ABR0CTD2_9LAMI</name>
<gene>
    <name evidence="7" type="ORF">RD792_013229</name>
</gene>
<accession>A0ABR0CTD2</accession>
<dbReference type="InterPro" id="IPR040911">
    <property type="entry name" value="Exostosin_GT47"/>
</dbReference>
<organism evidence="7 8">
    <name type="scientific">Penstemon davidsonii</name>
    <dbReference type="NCBI Taxonomy" id="160366"/>
    <lineage>
        <taxon>Eukaryota</taxon>
        <taxon>Viridiplantae</taxon>
        <taxon>Streptophyta</taxon>
        <taxon>Embryophyta</taxon>
        <taxon>Tracheophyta</taxon>
        <taxon>Spermatophyta</taxon>
        <taxon>Magnoliopsida</taxon>
        <taxon>eudicotyledons</taxon>
        <taxon>Gunneridae</taxon>
        <taxon>Pentapetalae</taxon>
        <taxon>asterids</taxon>
        <taxon>lamiids</taxon>
        <taxon>Lamiales</taxon>
        <taxon>Plantaginaceae</taxon>
        <taxon>Cheloneae</taxon>
        <taxon>Penstemon</taxon>
    </lineage>
</organism>
<keyword evidence="4" id="KW-0812">Transmembrane</keyword>
<dbReference type="PANTHER" id="PTHR11062:SF365">
    <property type="entry name" value="EXOSTOSIN GT47 DOMAIN-CONTAINING PROTEIN"/>
    <property type="match status" value="1"/>
</dbReference>
<evidence type="ECO:0000256" key="1">
    <source>
        <dbReference type="ARBA" id="ARBA00004323"/>
    </source>
</evidence>